<reference evidence="11" key="2">
    <citation type="submission" date="2023-08" db="EMBL/GenBank/DDBJ databases">
        <authorList>
            <person name="Luo J."/>
        </authorList>
    </citation>
    <scope>NUCLEOTIDE SEQUENCE</scope>
    <source>
        <strain evidence="11">DSM 25064</strain>
    </source>
</reference>
<protein>
    <submittedName>
        <fullName evidence="11">CDF family Co(II)/Ni(II) efflux transporter DmeF</fullName>
    </submittedName>
</protein>
<evidence type="ECO:0000259" key="10">
    <source>
        <dbReference type="Pfam" id="PF01545"/>
    </source>
</evidence>
<keyword evidence="12" id="KW-1185">Reference proteome</keyword>
<dbReference type="RefSeq" id="WP_305170883.1">
    <property type="nucleotide sequence ID" value="NZ_JAUUUU010000005.1"/>
</dbReference>
<evidence type="ECO:0000256" key="4">
    <source>
        <dbReference type="ARBA" id="ARBA00022906"/>
    </source>
</evidence>
<comment type="caution">
    <text evidence="11">The sequence shown here is derived from an EMBL/GenBank/DDBJ whole genome shotgun (WGS) entry which is preliminary data.</text>
</comment>
<dbReference type="InterPro" id="IPR045316">
    <property type="entry name" value="Msc2-like"/>
</dbReference>
<keyword evidence="3 9" id="KW-0812">Transmembrane</keyword>
<keyword evidence="6" id="KW-0406">Ion transport</keyword>
<comment type="subcellular location">
    <subcellularLocation>
        <location evidence="1">Membrane</location>
        <topology evidence="1">Multi-pass membrane protein</topology>
    </subcellularLocation>
</comment>
<dbReference type="PANTHER" id="PTHR45755:SF4">
    <property type="entry name" value="ZINC TRANSPORTER 7"/>
    <property type="match status" value="1"/>
</dbReference>
<feature type="domain" description="Cation efflux protein transmembrane" evidence="10">
    <location>
        <begin position="32"/>
        <end position="239"/>
    </location>
</feature>
<dbReference type="SUPFAM" id="SSF161111">
    <property type="entry name" value="Cation efflux protein transmembrane domain-like"/>
    <property type="match status" value="1"/>
</dbReference>
<accession>A0AAW8B4T5</accession>
<name>A0AAW8B4T5_9GAMM</name>
<keyword evidence="4" id="KW-0864">Zinc transport</keyword>
<keyword evidence="7 9" id="KW-0472">Membrane</keyword>
<evidence type="ECO:0000256" key="1">
    <source>
        <dbReference type="ARBA" id="ARBA00004141"/>
    </source>
</evidence>
<evidence type="ECO:0000256" key="6">
    <source>
        <dbReference type="ARBA" id="ARBA00023065"/>
    </source>
</evidence>
<feature type="transmembrane region" description="Helical" evidence="9">
    <location>
        <begin position="180"/>
        <end position="201"/>
    </location>
</feature>
<evidence type="ECO:0000256" key="9">
    <source>
        <dbReference type="SAM" id="Phobius"/>
    </source>
</evidence>
<evidence type="ECO:0000256" key="5">
    <source>
        <dbReference type="ARBA" id="ARBA00022989"/>
    </source>
</evidence>
<feature type="transmembrane region" description="Helical" evidence="9">
    <location>
        <begin position="32"/>
        <end position="57"/>
    </location>
</feature>
<dbReference type="Pfam" id="PF01545">
    <property type="entry name" value="Cation_efflux"/>
    <property type="match status" value="1"/>
</dbReference>
<reference evidence="11" key="1">
    <citation type="journal article" date="2010" name="Int. J. Syst. Evol. Microbiol.">
        <title>Porticoccus litoralis gen. nov., sp. nov., a gammaproteobacterium isolated from the Yellow Sea.</title>
        <authorList>
            <person name="Oh H.M."/>
            <person name="Kim H."/>
            <person name="Kim K.M."/>
            <person name="Min G.S."/>
            <person name="Cho J.C."/>
        </authorList>
    </citation>
    <scope>NUCLEOTIDE SEQUENCE</scope>
    <source>
        <strain evidence="11">DSM 25064</strain>
    </source>
</reference>
<dbReference type="AlphaFoldDB" id="A0AAW8B4T5"/>
<dbReference type="InterPro" id="IPR058533">
    <property type="entry name" value="Cation_efflux_TM"/>
</dbReference>
<sequence>MNPPIREQPLSKWQHHHDFHHTNRRGEQRTRYVLILTAITMVAEISAGTLFGSMALLADGWHMGTHVAAFMITIFAYRYARKHNNNPAYSFGTGKVGVLGGFASAVALASVALMMLIESLQRLVTPQTIQFNAAISVAALGLFINLLSAVILKDHHAHDHAHGVGSDHDHHAHHHDHNLYAAYMHVLADALTSVLAIAALLCGKYLGLNWLDPLMGIVGAIIISRWSWGLVKQSGPILLDGSLPLKQREAIRETIEKDGENHVTDLHIWRVSEHHFAAIISIASTHPRDAEYYKQVLADFEALEHLTIEVNPIGQHTENQAKQA</sequence>
<evidence type="ECO:0000256" key="8">
    <source>
        <dbReference type="SAM" id="MobiDB-lite"/>
    </source>
</evidence>
<dbReference type="PANTHER" id="PTHR45755">
    <property type="match status" value="1"/>
</dbReference>
<proteinExistence type="predicted"/>
<evidence type="ECO:0000313" key="11">
    <source>
        <dbReference type="EMBL" id="MDP1521219.1"/>
    </source>
</evidence>
<dbReference type="Gene3D" id="1.20.1510.10">
    <property type="entry name" value="Cation efflux protein transmembrane domain"/>
    <property type="match status" value="1"/>
</dbReference>
<dbReference type="InterPro" id="IPR002524">
    <property type="entry name" value="Cation_efflux"/>
</dbReference>
<keyword evidence="4" id="KW-0862">Zinc</keyword>
<dbReference type="NCBIfam" id="NF033827">
    <property type="entry name" value="CDF_efflux_DmeF"/>
    <property type="match status" value="1"/>
</dbReference>
<evidence type="ECO:0000256" key="7">
    <source>
        <dbReference type="ARBA" id="ARBA00023136"/>
    </source>
</evidence>
<organism evidence="11 12">
    <name type="scientific">Porticoccus litoralis</name>
    <dbReference type="NCBI Taxonomy" id="434086"/>
    <lineage>
        <taxon>Bacteria</taxon>
        <taxon>Pseudomonadati</taxon>
        <taxon>Pseudomonadota</taxon>
        <taxon>Gammaproteobacteria</taxon>
        <taxon>Cellvibrionales</taxon>
        <taxon>Porticoccaceae</taxon>
        <taxon>Porticoccus</taxon>
    </lineage>
</organism>
<dbReference type="GO" id="GO:0016020">
    <property type="term" value="C:membrane"/>
    <property type="evidence" value="ECO:0007669"/>
    <property type="project" value="UniProtKB-SubCell"/>
</dbReference>
<dbReference type="NCBIfam" id="TIGR01297">
    <property type="entry name" value="CDF"/>
    <property type="match status" value="1"/>
</dbReference>
<keyword evidence="5 9" id="KW-1133">Transmembrane helix</keyword>
<dbReference type="EMBL" id="JAUUUU010000005">
    <property type="protein sequence ID" value="MDP1521219.1"/>
    <property type="molecule type" value="Genomic_DNA"/>
</dbReference>
<dbReference type="GO" id="GO:0005385">
    <property type="term" value="F:zinc ion transmembrane transporter activity"/>
    <property type="evidence" value="ECO:0007669"/>
    <property type="project" value="InterPro"/>
</dbReference>
<feature type="region of interest" description="Disordered" evidence="8">
    <location>
        <begin position="1"/>
        <end position="24"/>
    </location>
</feature>
<dbReference type="Proteomes" id="UP001178354">
    <property type="component" value="Unassembled WGS sequence"/>
</dbReference>
<keyword evidence="2" id="KW-0813">Transport</keyword>
<feature type="transmembrane region" description="Helical" evidence="9">
    <location>
        <begin position="92"/>
        <end position="117"/>
    </location>
</feature>
<gene>
    <name evidence="11" type="primary">dmeF</name>
    <name evidence="11" type="ORF">Q8A57_09585</name>
</gene>
<evidence type="ECO:0000313" key="12">
    <source>
        <dbReference type="Proteomes" id="UP001178354"/>
    </source>
</evidence>
<feature type="transmembrane region" description="Helical" evidence="9">
    <location>
        <begin position="129"/>
        <end position="152"/>
    </location>
</feature>
<dbReference type="GO" id="GO:0006882">
    <property type="term" value="P:intracellular zinc ion homeostasis"/>
    <property type="evidence" value="ECO:0007669"/>
    <property type="project" value="InterPro"/>
</dbReference>
<evidence type="ECO:0000256" key="3">
    <source>
        <dbReference type="ARBA" id="ARBA00022692"/>
    </source>
</evidence>
<evidence type="ECO:0000256" key="2">
    <source>
        <dbReference type="ARBA" id="ARBA00022448"/>
    </source>
</evidence>
<feature type="transmembrane region" description="Helical" evidence="9">
    <location>
        <begin position="213"/>
        <end position="231"/>
    </location>
</feature>
<dbReference type="InterPro" id="IPR027469">
    <property type="entry name" value="Cation_efflux_TMD_sf"/>
</dbReference>